<dbReference type="InterPro" id="IPR050388">
    <property type="entry name" value="ABC_Ni/Peptide_Import"/>
</dbReference>
<dbReference type="Pfam" id="PF00005">
    <property type="entry name" value="ABC_tran"/>
    <property type="match status" value="1"/>
</dbReference>
<dbReference type="Proteomes" id="UP000595564">
    <property type="component" value="Chromosome"/>
</dbReference>
<dbReference type="InterPro" id="IPR003439">
    <property type="entry name" value="ABC_transporter-like_ATP-bd"/>
</dbReference>
<keyword evidence="6 9" id="KW-0067">ATP-binding</keyword>
<dbReference type="SMART" id="SM00382">
    <property type="entry name" value="AAA"/>
    <property type="match status" value="1"/>
</dbReference>
<gene>
    <name evidence="9" type="ORF">TTHT_0504</name>
</gene>
<keyword evidence="3" id="KW-0813">Transport</keyword>
<evidence type="ECO:0000259" key="8">
    <source>
        <dbReference type="PROSITE" id="PS50893"/>
    </source>
</evidence>
<dbReference type="GO" id="GO:0016887">
    <property type="term" value="F:ATP hydrolysis activity"/>
    <property type="evidence" value="ECO:0007669"/>
    <property type="project" value="InterPro"/>
</dbReference>
<dbReference type="NCBIfam" id="TIGR01727">
    <property type="entry name" value="oligo_HPY"/>
    <property type="match status" value="1"/>
</dbReference>
<evidence type="ECO:0000256" key="7">
    <source>
        <dbReference type="ARBA" id="ARBA00023136"/>
    </source>
</evidence>
<keyword evidence="7" id="KW-0472">Membrane</keyword>
<keyword evidence="5" id="KW-0547">Nucleotide-binding</keyword>
<evidence type="ECO:0000256" key="6">
    <source>
        <dbReference type="ARBA" id="ARBA00022840"/>
    </source>
</evidence>
<protein>
    <submittedName>
        <fullName evidence="9">Peptide/nickel transport system ATP-binding protein</fullName>
    </submittedName>
</protein>
<name>A0A7R6PM50_9BACT</name>
<evidence type="ECO:0000256" key="1">
    <source>
        <dbReference type="ARBA" id="ARBA00004417"/>
    </source>
</evidence>
<reference evidence="9 10" key="1">
    <citation type="journal article" date="2012" name="Extremophiles">
        <title>Thermotomaculum hydrothermale gen. nov., sp. nov., a novel heterotrophic thermophile within the phylum Acidobacteria from a deep-sea hydrothermal vent chimney in the Southern Okinawa Trough.</title>
        <authorList>
            <person name="Izumi H."/>
            <person name="Nunoura T."/>
            <person name="Miyazaki M."/>
            <person name="Mino S."/>
            <person name="Toki T."/>
            <person name="Takai K."/>
            <person name="Sako Y."/>
            <person name="Sawabe T."/>
            <person name="Nakagawa S."/>
        </authorList>
    </citation>
    <scope>NUCLEOTIDE SEQUENCE [LARGE SCALE GENOMIC DNA]</scope>
    <source>
        <strain evidence="9 10">AC55</strain>
    </source>
</reference>
<proteinExistence type="inferred from homology"/>
<evidence type="ECO:0000313" key="9">
    <source>
        <dbReference type="EMBL" id="BBB32093.1"/>
    </source>
</evidence>
<organism evidence="9 10">
    <name type="scientific">Thermotomaculum hydrothermale</name>
    <dbReference type="NCBI Taxonomy" id="981385"/>
    <lineage>
        <taxon>Bacteria</taxon>
        <taxon>Pseudomonadati</taxon>
        <taxon>Acidobacteriota</taxon>
        <taxon>Holophagae</taxon>
        <taxon>Thermotomaculales</taxon>
        <taxon>Thermotomaculaceae</taxon>
        <taxon>Thermotomaculum</taxon>
    </lineage>
</organism>
<comment type="subcellular location">
    <subcellularLocation>
        <location evidence="1">Cell inner membrane</location>
        <topology evidence="1">Peripheral membrane protein</topology>
    </subcellularLocation>
</comment>
<dbReference type="SUPFAM" id="SSF52540">
    <property type="entry name" value="P-loop containing nucleoside triphosphate hydrolases"/>
    <property type="match status" value="1"/>
</dbReference>
<feature type="domain" description="ABC transporter" evidence="8">
    <location>
        <begin position="4"/>
        <end position="251"/>
    </location>
</feature>
<dbReference type="AlphaFoldDB" id="A0A7R6PM50"/>
<evidence type="ECO:0000256" key="5">
    <source>
        <dbReference type="ARBA" id="ARBA00022741"/>
    </source>
</evidence>
<dbReference type="KEGG" id="thyd:TTHT_0504"/>
<dbReference type="PANTHER" id="PTHR43297:SF2">
    <property type="entry name" value="DIPEPTIDE TRANSPORT ATP-BINDING PROTEIN DPPD"/>
    <property type="match status" value="1"/>
</dbReference>
<dbReference type="PROSITE" id="PS50893">
    <property type="entry name" value="ABC_TRANSPORTER_2"/>
    <property type="match status" value="1"/>
</dbReference>
<dbReference type="CDD" id="cd03257">
    <property type="entry name" value="ABC_NikE_OppD_transporters"/>
    <property type="match status" value="1"/>
</dbReference>
<evidence type="ECO:0000256" key="4">
    <source>
        <dbReference type="ARBA" id="ARBA00022475"/>
    </source>
</evidence>
<dbReference type="EMBL" id="AP017470">
    <property type="protein sequence ID" value="BBB32093.1"/>
    <property type="molecule type" value="Genomic_DNA"/>
</dbReference>
<sequence>MCLLKVSNLKVVYPQTIAVRDVSFSLKKGEKLGLVGESGCGKSVLSLSLLNIILGNGKVVNGKIEFKGNNIFHLSKERLRQLRGRGLGYVFQEPQSAFDPVFTVGNQVAETLISHGIVKSKKEAKQLAVKYFDLVKIENPEFVYNSYPFQLSGGMAQRIYIALILMLNPEIVIADEPTTALDVITQKEILKLIKNIVEENNLSLIFITHNLLLLKNLVDRIIVMYAGTIMEDGDFNSVFNNPLHPYTEGLLKSITINKGKKQYLDTIPGNVPHRVVEEDKCPFADRCLKKVGICTKRYPELKEIEGRKVRCHLY</sequence>
<dbReference type="InterPro" id="IPR003593">
    <property type="entry name" value="AAA+_ATPase"/>
</dbReference>
<dbReference type="FunFam" id="3.40.50.300:FF:000016">
    <property type="entry name" value="Oligopeptide ABC transporter ATP-binding component"/>
    <property type="match status" value="1"/>
</dbReference>
<keyword evidence="10" id="KW-1185">Reference proteome</keyword>
<dbReference type="RefSeq" id="WP_201328432.1">
    <property type="nucleotide sequence ID" value="NZ_AP017470.1"/>
</dbReference>
<evidence type="ECO:0000313" key="10">
    <source>
        <dbReference type="Proteomes" id="UP000595564"/>
    </source>
</evidence>
<dbReference type="GO" id="GO:0015833">
    <property type="term" value="P:peptide transport"/>
    <property type="evidence" value="ECO:0007669"/>
    <property type="project" value="InterPro"/>
</dbReference>
<dbReference type="GO" id="GO:0005524">
    <property type="term" value="F:ATP binding"/>
    <property type="evidence" value="ECO:0007669"/>
    <property type="project" value="UniProtKB-KW"/>
</dbReference>
<accession>A0A7R6PM50</accession>
<evidence type="ECO:0000256" key="2">
    <source>
        <dbReference type="ARBA" id="ARBA00005417"/>
    </source>
</evidence>
<dbReference type="InterPro" id="IPR027417">
    <property type="entry name" value="P-loop_NTPase"/>
</dbReference>
<dbReference type="Pfam" id="PF08352">
    <property type="entry name" value="oligo_HPY"/>
    <property type="match status" value="1"/>
</dbReference>
<comment type="similarity">
    <text evidence="2">Belongs to the ABC transporter superfamily.</text>
</comment>
<keyword evidence="4" id="KW-1003">Cell membrane</keyword>
<dbReference type="PANTHER" id="PTHR43297">
    <property type="entry name" value="OLIGOPEPTIDE TRANSPORT ATP-BINDING PROTEIN APPD"/>
    <property type="match status" value="1"/>
</dbReference>
<dbReference type="GO" id="GO:0005886">
    <property type="term" value="C:plasma membrane"/>
    <property type="evidence" value="ECO:0007669"/>
    <property type="project" value="UniProtKB-SubCell"/>
</dbReference>
<dbReference type="Gene3D" id="3.40.50.300">
    <property type="entry name" value="P-loop containing nucleotide triphosphate hydrolases"/>
    <property type="match status" value="1"/>
</dbReference>
<dbReference type="InterPro" id="IPR013563">
    <property type="entry name" value="Oligopep_ABC_C"/>
</dbReference>
<evidence type="ECO:0000256" key="3">
    <source>
        <dbReference type="ARBA" id="ARBA00022448"/>
    </source>
</evidence>